<protein>
    <submittedName>
        <fullName evidence="1">DUF2254 domain-containing protein</fullName>
    </submittedName>
</protein>
<dbReference type="RefSeq" id="WP_136793641.1">
    <property type="nucleotide sequence ID" value="NZ_SWAU01000190.1"/>
</dbReference>
<organism evidence="1 2">
    <name type="scientific">Cereibacter changlensis</name>
    <dbReference type="NCBI Taxonomy" id="402884"/>
    <lineage>
        <taxon>Bacteria</taxon>
        <taxon>Pseudomonadati</taxon>
        <taxon>Pseudomonadota</taxon>
        <taxon>Alphaproteobacteria</taxon>
        <taxon>Rhodobacterales</taxon>
        <taxon>Paracoccaceae</taxon>
        <taxon>Cereibacter</taxon>
    </lineage>
</organism>
<dbReference type="Proteomes" id="UP000306340">
    <property type="component" value="Unassembled WGS sequence"/>
</dbReference>
<proteinExistence type="predicted"/>
<dbReference type="EMBL" id="SWAU01000190">
    <property type="protein sequence ID" value="TKA95406.1"/>
    <property type="molecule type" value="Genomic_DNA"/>
</dbReference>
<evidence type="ECO:0000313" key="1">
    <source>
        <dbReference type="EMBL" id="TKA95406.1"/>
    </source>
</evidence>
<sequence length="177" mass="19080">EAAALPAEAVTAICAAFTIGTARTMDQDPRFGLVVLSEVAQRALSPAVNDPGTAIDVIGRQTRLLSFWGEAWQEAERTEPDYPRVRVPALVYHDLFEDAFNLIARDGAGQVDVMLRLVKGLQALTRIGPEGARAAARQQLLVALSRAKANLPDGDDLRRLQAAIDPAGAEEPRDKRG</sequence>
<comment type="caution">
    <text evidence="1">The sequence shown here is derived from an EMBL/GenBank/DDBJ whole genome shotgun (WGS) entry which is preliminary data.</text>
</comment>
<gene>
    <name evidence="1" type="ORF">FAZ78_17060</name>
</gene>
<name>A0A4U0YXN9_9RHOB</name>
<evidence type="ECO:0000313" key="2">
    <source>
        <dbReference type="Proteomes" id="UP000306340"/>
    </source>
</evidence>
<reference evidence="1 2" key="1">
    <citation type="submission" date="2019-04" db="EMBL/GenBank/DDBJ databases">
        <title>Crypto-aerobic microbial life in anoxic (sulfidic) marine sediments.</title>
        <authorList>
            <person name="Bhattacharya S."/>
            <person name="Roy C."/>
            <person name="Mondal N."/>
            <person name="Sarkar J."/>
            <person name="Mandal S."/>
            <person name="Rameez M.J."/>
            <person name="Ghosh W."/>
        </authorList>
    </citation>
    <scope>NUCLEOTIDE SEQUENCE [LARGE SCALE GENOMIC DNA]</scope>
    <source>
        <strain evidence="1 2">SBBC</strain>
    </source>
</reference>
<dbReference type="InterPro" id="IPR018723">
    <property type="entry name" value="DUF2254_membrane"/>
</dbReference>
<accession>A0A4U0YXN9</accession>
<feature type="non-terminal residue" evidence="1">
    <location>
        <position position="1"/>
    </location>
</feature>
<dbReference type="Pfam" id="PF10011">
    <property type="entry name" value="DUF2254"/>
    <property type="match status" value="1"/>
</dbReference>
<dbReference type="AlphaFoldDB" id="A0A4U0YXN9"/>